<sequence>MDHATPGGASLARDAVRAARDRWLERRQCPRLPPEFDTTVREVVSQLEEVRELAEPAATRGPRAESAYSENAAAVRNSREPQTALSDRAHFSWQLRRALLFHRRPRCQYFHKTSEQQLCDVLASASLVHGAVDVHFEASGTVNGSETWVDAIKDRLHPPLKKRTISRIVIGARRGLQFFPAACRDAHAETHAESTTPNAALRAPPPKLRAWLSAVRTEWIPASIDKSDFQAFAKGLPDSMRSPHVFAKVKLHMPRDVVSRRAPLSAADLGHAAALPSTARDICCLFVPLRFSGAGGVAVLVTNLLGRPLHMSNGVYQNSRDAVACVVCELKGNVNPAFAALRPGTAACHPELEVHETTLGNADPGLFVPIVDEASAAPLFARAIALRDQLECGLQLALLSFAEVKGGSPSTAIPWLRAVLRVIAVAMDKGHSPLE</sequence>
<proteinExistence type="predicted"/>
<name>A0A7S1PS78_NEODS</name>
<reference evidence="2" key="1">
    <citation type="submission" date="2021-01" db="EMBL/GenBank/DDBJ databases">
        <authorList>
            <person name="Corre E."/>
            <person name="Pelletier E."/>
            <person name="Niang G."/>
            <person name="Scheremetjew M."/>
            <person name="Finn R."/>
            <person name="Kale V."/>
            <person name="Holt S."/>
            <person name="Cochrane G."/>
            <person name="Meng A."/>
            <person name="Brown T."/>
            <person name="Cohen L."/>
        </authorList>
    </citation>
    <scope>NUCLEOTIDE SEQUENCE</scope>
    <source>
        <strain evidence="2">CCAP 1951/1</strain>
    </source>
</reference>
<evidence type="ECO:0000313" key="2">
    <source>
        <dbReference type="EMBL" id="CAD9098083.1"/>
    </source>
</evidence>
<organism evidence="2">
    <name type="scientific">Neobodo designis</name>
    <name type="common">Flagellated protozoan</name>
    <name type="synonym">Bodo designis</name>
    <dbReference type="NCBI Taxonomy" id="312471"/>
    <lineage>
        <taxon>Eukaryota</taxon>
        <taxon>Discoba</taxon>
        <taxon>Euglenozoa</taxon>
        <taxon>Kinetoplastea</taxon>
        <taxon>Metakinetoplastina</taxon>
        <taxon>Neobodonida</taxon>
        <taxon>Neobodo</taxon>
    </lineage>
</organism>
<dbReference type="EMBL" id="HBGF01008440">
    <property type="protein sequence ID" value="CAD9098083.1"/>
    <property type="molecule type" value="Transcribed_RNA"/>
</dbReference>
<feature type="region of interest" description="Disordered" evidence="1">
    <location>
        <begin position="54"/>
        <end position="81"/>
    </location>
</feature>
<protein>
    <submittedName>
        <fullName evidence="2">Uncharacterized protein</fullName>
    </submittedName>
</protein>
<evidence type="ECO:0000256" key="1">
    <source>
        <dbReference type="SAM" id="MobiDB-lite"/>
    </source>
</evidence>
<gene>
    <name evidence="2" type="ORF">NDES1114_LOCUS5668</name>
</gene>
<accession>A0A7S1PS78</accession>
<dbReference type="AlphaFoldDB" id="A0A7S1PS78"/>